<dbReference type="NCBIfam" id="TIGR00666">
    <property type="entry name" value="PBP4"/>
    <property type="match status" value="1"/>
</dbReference>
<comment type="similarity">
    <text evidence="1">Belongs to the peptidase S13 family.</text>
</comment>
<name>A0ABV6SAP3_9SPHN</name>
<dbReference type="EMBL" id="JBHLTM010000064">
    <property type="protein sequence ID" value="MFC0686329.1"/>
    <property type="molecule type" value="Genomic_DNA"/>
</dbReference>
<evidence type="ECO:0000313" key="4">
    <source>
        <dbReference type="EMBL" id="MFC0686329.1"/>
    </source>
</evidence>
<dbReference type="EC" id="3.4.16.4" evidence="4"/>
<dbReference type="PRINTS" id="PR00922">
    <property type="entry name" value="DADACBPTASE3"/>
</dbReference>
<accession>A0ABV6SAP3</accession>
<evidence type="ECO:0000313" key="5">
    <source>
        <dbReference type="Proteomes" id="UP001589858"/>
    </source>
</evidence>
<keyword evidence="4" id="KW-0121">Carboxypeptidase</keyword>
<evidence type="ECO:0000256" key="1">
    <source>
        <dbReference type="ARBA" id="ARBA00006096"/>
    </source>
</evidence>
<sequence length="497" mass="51809">MRSLLFPFLPLAALAAPVHAAAAETSPVAAPAALRSSALPVTAQDPKVRDAVEKALASGPAGTRYGILVTTLEGRELLAIAPDQRFMPASNTKVFTTITAYAGLAALDAAAQGTGVALEASGHGAPDAALFGRGDARLSSAEDCTRDCLATLADAVAARTRKVRDVIGDDTWFADERWSPGMSWNNIPSRYGTGISALTLDDNEVAVVITPAAAGQAAVVGPAAFYRVENGVKTVPGSGNTLELSRLPMSDVLVLTGTIGAEAAPVTLHLGIDDPARWTAWRFRQLLEARGVRVGGEVRARHRAPQADPAAAAPPAMLAQLPPLPLAEDMRIINKLSQNLHAELMLRRVGRVAGNGSIADGQAALRKVMAEAGVPQEGFFFADGSGMSSYNRISPRAAVTLLGWAARQPWGMAWRETLPVGGVDGTLRGRFRDTPLGGKLFAKTGSLNASRALSGYLVAARGQTLVFSTIANDVPDERDGEATAAMDKALLAIAAAY</sequence>
<keyword evidence="2 4" id="KW-0378">Hydrolase</keyword>
<keyword evidence="4" id="KW-0645">Protease</keyword>
<evidence type="ECO:0000256" key="3">
    <source>
        <dbReference type="SAM" id="SignalP"/>
    </source>
</evidence>
<dbReference type="Pfam" id="PF02113">
    <property type="entry name" value="Peptidase_S13"/>
    <property type="match status" value="1"/>
</dbReference>
<dbReference type="Proteomes" id="UP001589858">
    <property type="component" value="Unassembled WGS sequence"/>
</dbReference>
<comment type="caution">
    <text evidence="4">The sequence shown here is derived from an EMBL/GenBank/DDBJ whole genome shotgun (WGS) entry which is preliminary data.</text>
</comment>
<dbReference type="GO" id="GO:0009002">
    <property type="term" value="F:serine-type D-Ala-D-Ala carboxypeptidase activity"/>
    <property type="evidence" value="ECO:0007669"/>
    <property type="project" value="UniProtKB-EC"/>
</dbReference>
<gene>
    <name evidence="4" type="primary">dacB</name>
    <name evidence="4" type="ORF">ACFFF8_17220</name>
</gene>
<keyword evidence="3" id="KW-0732">Signal</keyword>
<protein>
    <submittedName>
        <fullName evidence="4">D-alanyl-D-alanine carboxypeptidase/D-alanyl-D-alanine-endopeptidase</fullName>
        <ecNumber evidence="4">3.4.16.4</ecNumber>
    </submittedName>
</protein>
<dbReference type="SUPFAM" id="SSF56601">
    <property type="entry name" value="beta-lactamase/transpeptidase-like"/>
    <property type="match status" value="1"/>
</dbReference>
<evidence type="ECO:0000256" key="2">
    <source>
        <dbReference type="ARBA" id="ARBA00022801"/>
    </source>
</evidence>
<proteinExistence type="inferred from homology"/>
<dbReference type="Gene3D" id="3.40.710.10">
    <property type="entry name" value="DD-peptidase/beta-lactamase superfamily"/>
    <property type="match status" value="2"/>
</dbReference>
<dbReference type="RefSeq" id="WP_267221864.1">
    <property type="nucleotide sequence ID" value="NZ_JAPCWC010000012.1"/>
</dbReference>
<dbReference type="InterPro" id="IPR000667">
    <property type="entry name" value="Peptidase_S13"/>
</dbReference>
<dbReference type="InterPro" id="IPR012338">
    <property type="entry name" value="Beta-lactam/transpept-like"/>
</dbReference>
<dbReference type="PANTHER" id="PTHR30023:SF0">
    <property type="entry name" value="PENICILLIN-SENSITIVE CARBOXYPEPTIDASE A"/>
    <property type="match status" value="1"/>
</dbReference>
<feature type="signal peptide" evidence="3">
    <location>
        <begin position="1"/>
        <end position="22"/>
    </location>
</feature>
<keyword evidence="5" id="KW-1185">Reference proteome</keyword>
<reference evidence="4 5" key="1">
    <citation type="submission" date="2024-09" db="EMBL/GenBank/DDBJ databases">
        <authorList>
            <person name="Sun Q."/>
            <person name="Mori K."/>
        </authorList>
    </citation>
    <scope>NUCLEOTIDE SEQUENCE [LARGE SCALE GENOMIC DNA]</scope>
    <source>
        <strain evidence="4 5">CICC 11035S</strain>
    </source>
</reference>
<dbReference type="PANTHER" id="PTHR30023">
    <property type="entry name" value="D-ALANYL-D-ALANINE CARBOXYPEPTIDASE"/>
    <property type="match status" value="1"/>
</dbReference>
<feature type="chain" id="PRO_5045533829" evidence="3">
    <location>
        <begin position="23"/>
        <end position="497"/>
    </location>
</feature>
<organism evidence="4 5">
    <name type="scientific">Novosphingobium clariflavum</name>
    <dbReference type="NCBI Taxonomy" id="2029884"/>
    <lineage>
        <taxon>Bacteria</taxon>
        <taxon>Pseudomonadati</taxon>
        <taxon>Pseudomonadota</taxon>
        <taxon>Alphaproteobacteria</taxon>
        <taxon>Sphingomonadales</taxon>
        <taxon>Sphingomonadaceae</taxon>
        <taxon>Novosphingobium</taxon>
    </lineage>
</organism>